<keyword evidence="10" id="KW-1185">Reference proteome</keyword>
<feature type="domain" description="Amidohydrolase-related" evidence="7">
    <location>
        <begin position="43"/>
        <end position="323"/>
    </location>
</feature>
<dbReference type="Gene3D" id="2.30.40.10">
    <property type="entry name" value="Urease, subunit C, domain 1"/>
    <property type="match status" value="1"/>
</dbReference>
<evidence type="ECO:0000259" key="8">
    <source>
        <dbReference type="Pfam" id="PF13382"/>
    </source>
</evidence>
<dbReference type="InterPro" id="IPR026912">
    <property type="entry name" value="Adenine_deam_C"/>
</dbReference>
<dbReference type="Pfam" id="PF01979">
    <property type="entry name" value="Amidohydro_1"/>
    <property type="match status" value="1"/>
</dbReference>
<comment type="catalytic activity">
    <reaction evidence="5 6">
        <text>adenine + H2O + H(+) = hypoxanthine + NH4(+)</text>
        <dbReference type="Rhea" id="RHEA:23688"/>
        <dbReference type="ChEBI" id="CHEBI:15377"/>
        <dbReference type="ChEBI" id="CHEBI:15378"/>
        <dbReference type="ChEBI" id="CHEBI:16708"/>
        <dbReference type="ChEBI" id="CHEBI:17368"/>
        <dbReference type="ChEBI" id="CHEBI:28938"/>
        <dbReference type="EC" id="3.5.4.2"/>
    </reaction>
</comment>
<sequence length="562" mass="61159">MLFSVSGNFVDIDAEKIYPAKVNIVDGKISSVESIRAPVPDRFIIPGFIDAHVHIESSMLVPSEFARLAVVHGTVATVSDPHEIANVCGIRGIEFMIENGKDVPFKFCFGAPSCVPATSFETSGYSIDSTDIENLLTNENIGYLTEVMNYPGVLAADPDLMKKLGYAQRLDKPIDGHAPGLAGEDLLQYAAAGITTDHECSSQKEGLEKLRAGIKVQIREGSAAKNFEALIGLLDEHSEMMMFCSDDKHPDNLVEGHINKLCARAVAKGLDQFKILRAACINPVKHYNLNVGLLRPGDPADFIVLNDLKSFEVLETYIDGELVASGGKTRIPHIPFRERPINNFNCSVKTEADFGLRQTEYPADEEGFVPVIEVSDGQLVTRRTMFRPGIQNGNLLGDTQADILKMAVVNRYFDAPVAKAFVKNFGLKSGAIASSVAHDSHNIIVVGADDESMARAVNLLIESKGGISLADKEDRLLALPVAGLMSAEDGYEVAAKYSEMDSAAKELGSSLSSPYMTLSFMALLVIPEMKLSDKGLFDGQQFRLINPEFRERSDCFGTRRGS</sequence>
<keyword evidence="4 6" id="KW-0464">Manganese</keyword>
<organism evidence="9 10">
    <name type="scientific">Pararcticibacter amylolyticus</name>
    <dbReference type="NCBI Taxonomy" id="2173175"/>
    <lineage>
        <taxon>Bacteria</taxon>
        <taxon>Pseudomonadati</taxon>
        <taxon>Bacteroidota</taxon>
        <taxon>Sphingobacteriia</taxon>
        <taxon>Sphingobacteriales</taxon>
        <taxon>Sphingobacteriaceae</taxon>
        <taxon>Pararcticibacter</taxon>
    </lineage>
</organism>
<dbReference type="InterPro" id="IPR006680">
    <property type="entry name" value="Amidohydro-rel"/>
</dbReference>
<comment type="cofactor">
    <cofactor evidence="6">
        <name>Mn(2+)</name>
        <dbReference type="ChEBI" id="CHEBI:29035"/>
    </cofactor>
</comment>
<dbReference type="SUPFAM" id="SSF51556">
    <property type="entry name" value="Metallo-dependent hydrolases"/>
    <property type="match status" value="1"/>
</dbReference>
<keyword evidence="3 6" id="KW-0378">Hydrolase</keyword>
<dbReference type="GO" id="GO:0000034">
    <property type="term" value="F:adenine deaminase activity"/>
    <property type="evidence" value="ECO:0007669"/>
    <property type="project" value="UniProtKB-UniRule"/>
</dbReference>
<dbReference type="PANTHER" id="PTHR11113">
    <property type="entry name" value="N-ACETYLGLUCOSAMINE-6-PHOSPHATE DEACETYLASE"/>
    <property type="match status" value="1"/>
</dbReference>
<dbReference type="PANTHER" id="PTHR11113:SF2">
    <property type="entry name" value="ADENINE DEAMINASE"/>
    <property type="match status" value="1"/>
</dbReference>
<dbReference type="CDD" id="cd01295">
    <property type="entry name" value="AdeC"/>
    <property type="match status" value="1"/>
</dbReference>
<dbReference type="AlphaFoldDB" id="A0A2U2PLC1"/>
<protein>
    <recommendedName>
        <fullName evidence="2 6">Adenine deaminase</fullName>
        <shortName evidence="6">Adenase</shortName>
        <shortName evidence="6">Adenine aminase</shortName>
        <ecNumber evidence="2 6">3.5.4.2</ecNumber>
    </recommendedName>
</protein>
<comment type="caution">
    <text evidence="9">The sequence shown here is derived from an EMBL/GenBank/DDBJ whole genome shotgun (WGS) entry which is preliminary data.</text>
</comment>
<reference evidence="9 10" key="1">
    <citation type="submission" date="2018-04" db="EMBL/GenBank/DDBJ databases">
        <title>Pedobacter chongqingensis sp. nov., isolated from a rottenly hemp rope.</title>
        <authorList>
            <person name="Cai Y."/>
        </authorList>
    </citation>
    <scope>NUCLEOTIDE SEQUENCE [LARGE SCALE GENOMIC DNA]</scope>
    <source>
        <strain evidence="9 10">FJ4-8</strain>
    </source>
</reference>
<dbReference type="NCBIfam" id="TIGR01178">
    <property type="entry name" value="ade"/>
    <property type="match status" value="1"/>
</dbReference>
<evidence type="ECO:0000313" key="9">
    <source>
        <dbReference type="EMBL" id="PWG82206.1"/>
    </source>
</evidence>
<evidence type="ECO:0000256" key="4">
    <source>
        <dbReference type="ARBA" id="ARBA00023211"/>
    </source>
</evidence>
<dbReference type="HAMAP" id="MF_01518">
    <property type="entry name" value="Adenine_deamin"/>
    <property type="match status" value="1"/>
</dbReference>
<dbReference type="Proteomes" id="UP000245647">
    <property type="component" value="Unassembled WGS sequence"/>
</dbReference>
<dbReference type="EMBL" id="QEAS01000002">
    <property type="protein sequence ID" value="PWG82206.1"/>
    <property type="molecule type" value="Genomic_DNA"/>
</dbReference>
<dbReference type="InterPro" id="IPR032466">
    <property type="entry name" value="Metal_Hydrolase"/>
</dbReference>
<evidence type="ECO:0000256" key="3">
    <source>
        <dbReference type="ARBA" id="ARBA00022801"/>
    </source>
</evidence>
<proteinExistence type="inferred from homology"/>
<dbReference type="Gene3D" id="3.20.20.140">
    <property type="entry name" value="Metal-dependent hydrolases"/>
    <property type="match status" value="1"/>
</dbReference>
<dbReference type="InterPro" id="IPR011059">
    <property type="entry name" value="Metal-dep_hydrolase_composite"/>
</dbReference>
<evidence type="ECO:0000256" key="1">
    <source>
        <dbReference type="ARBA" id="ARBA00006773"/>
    </source>
</evidence>
<accession>A0A2U2PLC1</accession>
<gene>
    <name evidence="6 9" type="primary">ade</name>
    <name evidence="9" type="ORF">DDR33_04115</name>
</gene>
<evidence type="ECO:0000259" key="7">
    <source>
        <dbReference type="Pfam" id="PF01979"/>
    </source>
</evidence>
<evidence type="ECO:0000256" key="6">
    <source>
        <dbReference type="HAMAP-Rule" id="MF_01518"/>
    </source>
</evidence>
<comment type="similarity">
    <text evidence="1 6">Belongs to the metallo-dependent hydrolases superfamily. Adenine deaminase family.</text>
</comment>
<dbReference type="EC" id="3.5.4.2" evidence="2 6"/>
<dbReference type="Pfam" id="PF13382">
    <property type="entry name" value="Adenine_deam_C"/>
    <property type="match status" value="1"/>
</dbReference>
<dbReference type="OrthoDB" id="9775607at2"/>
<dbReference type="GO" id="GO:0006146">
    <property type="term" value="P:adenine catabolic process"/>
    <property type="evidence" value="ECO:0007669"/>
    <property type="project" value="InterPro"/>
</dbReference>
<feature type="domain" description="Adenine deaminase C-terminal" evidence="8">
    <location>
        <begin position="378"/>
        <end position="542"/>
    </location>
</feature>
<evidence type="ECO:0000313" key="10">
    <source>
        <dbReference type="Proteomes" id="UP000245647"/>
    </source>
</evidence>
<dbReference type="SUPFAM" id="SSF51338">
    <property type="entry name" value="Composite domain of metallo-dependent hydrolases"/>
    <property type="match status" value="1"/>
</dbReference>
<dbReference type="InterPro" id="IPR006679">
    <property type="entry name" value="Adenine_deam"/>
</dbReference>
<name>A0A2U2PLC1_9SPHI</name>
<dbReference type="RefSeq" id="WP_109414484.1">
    <property type="nucleotide sequence ID" value="NZ_QEAS01000002.1"/>
</dbReference>
<evidence type="ECO:0000256" key="2">
    <source>
        <dbReference type="ARBA" id="ARBA00012782"/>
    </source>
</evidence>
<evidence type="ECO:0000256" key="5">
    <source>
        <dbReference type="ARBA" id="ARBA00047720"/>
    </source>
</evidence>